<dbReference type="EMBL" id="NBSK02000003">
    <property type="protein sequence ID" value="KAJ0217829.1"/>
    <property type="molecule type" value="Genomic_DNA"/>
</dbReference>
<gene>
    <name evidence="1" type="ORF">LSAT_V11C300141980</name>
</gene>
<comment type="caution">
    <text evidence="1">The sequence shown here is derived from an EMBL/GenBank/DDBJ whole genome shotgun (WGS) entry which is preliminary data.</text>
</comment>
<accession>A0A9R1W634</accession>
<evidence type="ECO:0000313" key="1">
    <source>
        <dbReference type="EMBL" id="KAJ0217829.1"/>
    </source>
</evidence>
<protein>
    <submittedName>
        <fullName evidence="1">Uncharacterized protein</fullName>
    </submittedName>
</protein>
<reference evidence="1 2" key="1">
    <citation type="journal article" date="2017" name="Nat. Commun.">
        <title>Genome assembly with in vitro proximity ligation data and whole-genome triplication in lettuce.</title>
        <authorList>
            <person name="Reyes-Chin-Wo S."/>
            <person name="Wang Z."/>
            <person name="Yang X."/>
            <person name="Kozik A."/>
            <person name="Arikit S."/>
            <person name="Song C."/>
            <person name="Xia L."/>
            <person name="Froenicke L."/>
            <person name="Lavelle D.O."/>
            <person name="Truco M.J."/>
            <person name="Xia R."/>
            <person name="Zhu S."/>
            <person name="Xu C."/>
            <person name="Xu H."/>
            <person name="Xu X."/>
            <person name="Cox K."/>
            <person name="Korf I."/>
            <person name="Meyers B.C."/>
            <person name="Michelmore R.W."/>
        </authorList>
    </citation>
    <scope>NUCLEOTIDE SEQUENCE [LARGE SCALE GENOMIC DNA]</scope>
    <source>
        <strain evidence="2">cv. Salinas</strain>
        <tissue evidence="1">Seedlings</tissue>
    </source>
</reference>
<organism evidence="1 2">
    <name type="scientific">Lactuca sativa</name>
    <name type="common">Garden lettuce</name>
    <dbReference type="NCBI Taxonomy" id="4236"/>
    <lineage>
        <taxon>Eukaryota</taxon>
        <taxon>Viridiplantae</taxon>
        <taxon>Streptophyta</taxon>
        <taxon>Embryophyta</taxon>
        <taxon>Tracheophyta</taxon>
        <taxon>Spermatophyta</taxon>
        <taxon>Magnoliopsida</taxon>
        <taxon>eudicotyledons</taxon>
        <taxon>Gunneridae</taxon>
        <taxon>Pentapetalae</taxon>
        <taxon>asterids</taxon>
        <taxon>campanulids</taxon>
        <taxon>Asterales</taxon>
        <taxon>Asteraceae</taxon>
        <taxon>Cichorioideae</taxon>
        <taxon>Cichorieae</taxon>
        <taxon>Lactucinae</taxon>
        <taxon>Lactuca</taxon>
    </lineage>
</organism>
<sequence>MGLVSSNQYPLILFLLHHYSNLRGVSVINSVSTSYFTTAQIFMLMLTPATLQTISIKRIDSTLLGDYPTSINAGFQGPTHEPDSERAESMELCGGFSFGNEEKEKHQLSFHQTTLLPSSKCISNINYHSTKLLFFLPVSASLTEGTSQNRWRWTCPNHKLPEVATSHETN</sequence>
<dbReference type="AlphaFoldDB" id="A0A9R1W634"/>
<name>A0A9R1W634_LACSA</name>
<proteinExistence type="predicted"/>
<evidence type="ECO:0000313" key="2">
    <source>
        <dbReference type="Proteomes" id="UP000235145"/>
    </source>
</evidence>
<keyword evidence="2" id="KW-1185">Reference proteome</keyword>
<dbReference type="Proteomes" id="UP000235145">
    <property type="component" value="Unassembled WGS sequence"/>
</dbReference>